<sequence length="83" mass="9321">MEQFSDDELDHAAEEDSDKEDQDLDKMFGAWLGELDKLTKVRGSDGGLCMSVLLLQCCCSVWIKLVQSHSWRTQLLNPAPGHV</sequence>
<gene>
    <name evidence="2" type="ORF">DNTS_001937</name>
</gene>
<proteinExistence type="predicted"/>
<evidence type="ECO:0000313" key="3">
    <source>
        <dbReference type="Proteomes" id="UP000316079"/>
    </source>
</evidence>
<dbReference type="EMBL" id="SRMA01014564">
    <property type="protein sequence ID" value="TRZ03181.1"/>
    <property type="molecule type" value="Genomic_DNA"/>
</dbReference>
<dbReference type="STRING" id="623744.A0A553RLX3"/>
<reference evidence="2 3" key="1">
    <citation type="journal article" date="2019" name="Sci. Data">
        <title>Hybrid genome assembly and annotation of Danionella translucida.</title>
        <authorList>
            <person name="Kadobianskyi M."/>
            <person name="Schulze L."/>
            <person name="Schuelke M."/>
            <person name="Judkewitz B."/>
        </authorList>
    </citation>
    <scope>NUCLEOTIDE SEQUENCE [LARGE SCALE GENOMIC DNA]</scope>
    <source>
        <strain evidence="2 3">Bolton</strain>
    </source>
</reference>
<keyword evidence="3" id="KW-1185">Reference proteome</keyword>
<feature type="region of interest" description="Disordered" evidence="1">
    <location>
        <begin position="1"/>
        <end position="22"/>
    </location>
</feature>
<accession>A0A553RLX3</accession>
<evidence type="ECO:0000256" key="1">
    <source>
        <dbReference type="SAM" id="MobiDB-lite"/>
    </source>
</evidence>
<name>A0A553RLX3_9TELE</name>
<protein>
    <submittedName>
        <fullName evidence="2">Uncharacterized protein</fullName>
    </submittedName>
</protein>
<dbReference type="AlphaFoldDB" id="A0A553RLX3"/>
<dbReference type="OrthoDB" id="6235964at2759"/>
<dbReference type="Proteomes" id="UP000316079">
    <property type="component" value="Unassembled WGS sequence"/>
</dbReference>
<organism evidence="2 3">
    <name type="scientific">Danionella cerebrum</name>
    <dbReference type="NCBI Taxonomy" id="2873325"/>
    <lineage>
        <taxon>Eukaryota</taxon>
        <taxon>Metazoa</taxon>
        <taxon>Chordata</taxon>
        <taxon>Craniata</taxon>
        <taxon>Vertebrata</taxon>
        <taxon>Euteleostomi</taxon>
        <taxon>Actinopterygii</taxon>
        <taxon>Neopterygii</taxon>
        <taxon>Teleostei</taxon>
        <taxon>Ostariophysi</taxon>
        <taxon>Cypriniformes</taxon>
        <taxon>Danionidae</taxon>
        <taxon>Danioninae</taxon>
        <taxon>Danionella</taxon>
    </lineage>
</organism>
<comment type="caution">
    <text evidence="2">The sequence shown here is derived from an EMBL/GenBank/DDBJ whole genome shotgun (WGS) entry which is preliminary data.</text>
</comment>
<evidence type="ECO:0000313" key="2">
    <source>
        <dbReference type="EMBL" id="TRZ03181.1"/>
    </source>
</evidence>